<evidence type="ECO:0000313" key="1">
    <source>
        <dbReference type="EMBL" id="AWT47139.1"/>
    </source>
</evidence>
<dbReference type="EMBL" id="CP029788">
    <property type="protein sequence ID" value="AWT47139.1"/>
    <property type="molecule type" value="Genomic_DNA"/>
</dbReference>
<accession>A0A2U9PBC3</accession>
<sequence length="141" mass="15005">MTDDAYLFLVDGAAEGPGVPPAELGEPACMDTSAVSAWLAAHDVTAVSPRLRIVPPEETDLIPSGAERLPVPLSEEELTRLRRRQAPAATTAIEDELLAYRDCADGRDELLARALAAGVPAHRVAELTGEDLRVVQAVAQR</sequence>
<evidence type="ECO:0000313" key="2">
    <source>
        <dbReference type="Proteomes" id="UP000247634"/>
    </source>
</evidence>
<dbReference type="Pfam" id="PF19466">
    <property type="entry name" value="DUF6003"/>
    <property type="match status" value="1"/>
</dbReference>
<dbReference type="RefSeq" id="WP_110635164.1">
    <property type="nucleotide sequence ID" value="NZ_CP029788.1"/>
</dbReference>
<gene>
    <name evidence="1" type="ORF">DMT42_36080</name>
</gene>
<dbReference type="Proteomes" id="UP000247634">
    <property type="component" value="Chromosome"/>
</dbReference>
<keyword evidence="2" id="KW-1185">Reference proteome</keyword>
<dbReference type="InterPro" id="IPR046045">
    <property type="entry name" value="DUF6003"/>
</dbReference>
<dbReference type="OrthoDB" id="4285286at2"/>
<dbReference type="KEGG" id="sact:DMT42_36080"/>
<reference evidence="1 2" key="1">
    <citation type="submission" date="2018-06" db="EMBL/GenBank/DDBJ databases">
        <title>The complete genome sequence of a nosiheptide producer Streptomyces actuosus ATCC 25421: deducing the ability of producing a new class III lantibiotics.</title>
        <authorList>
            <person name="Liu W."/>
            <person name="Sun F."/>
            <person name="Hu Y."/>
        </authorList>
    </citation>
    <scope>NUCLEOTIDE SEQUENCE [LARGE SCALE GENOMIC DNA]</scope>
    <source>
        <strain evidence="1 2">ATCC 25421</strain>
    </source>
</reference>
<organism evidence="1 2">
    <name type="scientific">Streptomyces actuosus</name>
    <dbReference type="NCBI Taxonomy" id="1885"/>
    <lineage>
        <taxon>Bacteria</taxon>
        <taxon>Bacillati</taxon>
        <taxon>Actinomycetota</taxon>
        <taxon>Actinomycetes</taxon>
        <taxon>Kitasatosporales</taxon>
        <taxon>Streptomycetaceae</taxon>
        <taxon>Streptomyces</taxon>
    </lineage>
</organism>
<name>A0A2U9PBC3_STRAS</name>
<protein>
    <submittedName>
        <fullName evidence="1">Uncharacterized protein</fullName>
    </submittedName>
</protein>
<proteinExistence type="predicted"/>
<dbReference type="AlphaFoldDB" id="A0A2U9PBC3"/>